<dbReference type="EMBL" id="JAEFCI010008043">
    <property type="protein sequence ID" value="KAG5458711.1"/>
    <property type="molecule type" value="Genomic_DNA"/>
</dbReference>
<evidence type="ECO:0000313" key="3">
    <source>
        <dbReference type="Proteomes" id="UP000673691"/>
    </source>
</evidence>
<comment type="similarity">
    <text evidence="1">Belongs to the nucleosome assembly protein (NAP) family.</text>
</comment>
<keyword evidence="3" id="KW-1185">Reference proteome</keyword>
<dbReference type="Proteomes" id="UP000673691">
    <property type="component" value="Unassembled WGS sequence"/>
</dbReference>
<proteinExistence type="inferred from homology"/>
<dbReference type="AlphaFoldDB" id="A0A8H7ZSI7"/>
<dbReference type="GO" id="GO:0005634">
    <property type="term" value="C:nucleus"/>
    <property type="evidence" value="ECO:0007669"/>
    <property type="project" value="InterPro"/>
</dbReference>
<dbReference type="OrthoDB" id="19419at2759"/>
<reference evidence="2 3" key="1">
    <citation type="journal article" name="Sci. Rep.">
        <title>Genome-scale phylogenetic analyses confirm Olpidium as the closest living zoosporic fungus to the non-flagellated, terrestrial fungi.</title>
        <authorList>
            <person name="Chang Y."/>
            <person name="Rochon D."/>
            <person name="Sekimoto S."/>
            <person name="Wang Y."/>
            <person name="Chovatia M."/>
            <person name="Sandor L."/>
            <person name="Salamov A."/>
            <person name="Grigoriev I.V."/>
            <person name="Stajich J.E."/>
            <person name="Spatafora J.W."/>
        </authorList>
    </citation>
    <scope>NUCLEOTIDE SEQUENCE [LARGE SCALE GENOMIC DNA]</scope>
    <source>
        <strain evidence="2">S191</strain>
    </source>
</reference>
<evidence type="ECO:0000313" key="2">
    <source>
        <dbReference type="EMBL" id="KAG5458711.1"/>
    </source>
</evidence>
<dbReference type="PANTHER" id="PTHR11875">
    <property type="entry name" value="TESTIS-SPECIFIC Y-ENCODED PROTEIN"/>
    <property type="match status" value="1"/>
</dbReference>
<evidence type="ECO:0000256" key="1">
    <source>
        <dbReference type="ARBA" id="ARBA00009947"/>
    </source>
</evidence>
<dbReference type="Gene3D" id="1.20.5.1500">
    <property type="match status" value="1"/>
</dbReference>
<gene>
    <name evidence="2" type="ORF">BJ554DRAFT_1016</name>
</gene>
<dbReference type="SUPFAM" id="SSF143113">
    <property type="entry name" value="NAP-like"/>
    <property type="match status" value="2"/>
</dbReference>
<accession>A0A8H7ZSI7</accession>
<dbReference type="GO" id="GO:0006334">
    <property type="term" value="P:nucleosome assembly"/>
    <property type="evidence" value="ECO:0007669"/>
    <property type="project" value="InterPro"/>
</dbReference>
<sequence length="251" mass="28051">APWRPHGTGETIPDGPLVGRGEGYLRGFDSHGAFSGAARFWQTPRRSKKAEFEKVDEELETEQAALLRKYQKVRLPIYKKQRELVKSIPGFWKQVVSLVLAGLRTSTEASAGRAHGLAPNCSLISHPDVMQALDADDIDILGKVTDFCTYTSAIIGGGALNRPFVLGAQIDQHFENGNPHFTNTTLKKEVIRKKEGGFQLKHTPVDWIKGRKRKADPSDDGLFHSWFQFDDPEEASLFDIIKDDLLPKSLR</sequence>
<name>A0A8H7ZSI7_9FUNG</name>
<dbReference type="InterPro" id="IPR037231">
    <property type="entry name" value="NAP-like_sf"/>
</dbReference>
<feature type="non-terminal residue" evidence="2">
    <location>
        <position position="1"/>
    </location>
</feature>
<dbReference type="InterPro" id="IPR002164">
    <property type="entry name" value="NAP_family"/>
</dbReference>
<protein>
    <submittedName>
        <fullName evidence="2">Uncharacterized protein</fullName>
    </submittedName>
</protein>
<organism evidence="2 3">
    <name type="scientific">Olpidium bornovanus</name>
    <dbReference type="NCBI Taxonomy" id="278681"/>
    <lineage>
        <taxon>Eukaryota</taxon>
        <taxon>Fungi</taxon>
        <taxon>Fungi incertae sedis</taxon>
        <taxon>Olpidiomycota</taxon>
        <taxon>Olpidiomycotina</taxon>
        <taxon>Olpidiomycetes</taxon>
        <taxon>Olpidiales</taxon>
        <taxon>Olpidiaceae</taxon>
        <taxon>Olpidium</taxon>
    </lineage>
</organism>
<comment type="caution">
    <text evidence="2">The sequence shown here is derived from an EMBL/GenBank/DDBJ whole genome shotgun (WGS) entry which is preliminary data.</text>
</comment>
<dbReference type="Gene3D" id="3.30.1120.90">
    <property type="entry name" value="Nucleosome assembly protein"/>
    <property type="match status" value="1"/>
</dbReference>